<evidence type="ECO:0000313" key="1">
    <source>
        <dbReference type="EMBL" id="KAK3588952.1"/>
    </source>
</evidence>
<evidence type="ECO:0000313" key="2">
    <source>
        <dbReference type="Proteomes" id="UP001195483"/>
    </source>
</evidence>
<reference evidence="1" key="1">
    <citation type="journal article" date="2021" name="Genome Biol. Evol.">
        <title>A High-Quality Reference Genome for a Parasitic Bivalve with Doubly Uniparental Inheritance (Bivalvia: Unionida).</title>
        <authorList>
            <person name="Smith C.H."/>
        </authorList>
    </citation>
    <scope>NUCLEOTIDE SEQUENCE</scope>
    <source>
        <strain evidence="1">CHS0354</strain>
    </source>
</reference>
<reference evidence="1" key="2">
    <citation type="journal article" date="2021" name="Genome Biol. Evol.">
        <title>Developing a high-quality reference genome for a parasitic bivalve with doubly uniparental inheritance (Bivalvia: Unionida).</title>
        <authorList>
            <person name="Smith C.H."/>
        </authorList>
    </citation>
    <scope>NUCLEOTIDE SEQUENCE</scope>
    <source>
        <strain evidence="1">CHS0354</strain>
        <tissue evidence="1">Mantle</tissue>
    </source>
</reference>
<gene>
    <name evidence="1" type="ORF">CHS0354_043121</name>
</gene>
<sequence length="178" mass="20840">MHISQGCEQTLDIAINFKSPSPPVGYFYRLISAAFSKWEVIKFPKKDGGLQLFHGYARFSLEENKNFWLHMYLKTEEIFIKGEYISRNMTCVESYGVEVLDFLQKQTQEMPRTYGERQRATLIVRCPDHNTELPLEKLVKNKSERCTWNQITHLISIKDICKYRGMTNKQTSEACTIL</sequence>
<name>A0AAE0SBF9_9BIVA</name>
<organism evidence="1 2">
    <name type="scientific">Potamilus streckersoni</name>
    <dbReference type="NCBI Taxonomy" id="2493646"/>
    <lineage>
        <taxon>Eukaryota</taxon>
        <taxon>Metazoa</taxon>
        <taxon>Spiralia</taxon>
        <taxon>Lophotrochozoa</taxon>
        <taxon>Mollusca</taxon>
        <taxon>Bivalvia</taxon>
        <taxon>Autobranchia</taxon>
        <taxon>Heteroconchia</taxon>
        <taxon>Palaeoheterodonta</taxon>
        <taxon>Unionida</taxon>
        <taxon>Unionoidea</taxon>
        <taxon>Unionidae</taxon>
        <taxon>Ambleminae</taxon>
        <taxon>Lampsilini</taxon>
        <taxon>Potamilus</taxon>
    </lineage>
</organism>
<dbReference type="EMBL" id="JAEAOA010002363">
    <property type="protein sequence ID" value="KAK3588952.1"/>
    <property type="molecule type" value="Genomic_DNA"/>
</dbReference>
<protein>
    <submittedName>
        <fullName evidence="1">Uncharacterized protein</fullName>
    </submittedName>
</protein>
<accession>A0AAE0SBF9</accession>
<keyword evidence="2" id="KW-1185">Reference proteome</keyword>
<dbReference type="AlphaFoldDB" id="A0AAE0SBF9"/>
<proteinExistence type="predicted"/>
<comment type="caution">
    <text evidence="1">The sequence shown here is derived from an EMBL/GenBank/DDBJ whole genome shotgun (WGS) entry which is preliminary data.</text>
</comment>
<reference evidence="1" key="3">
    <citation type="submission" date="2023-05" db="EMBL/GenBank/DDBJ databases">
        <authorList>
            <person name="Smith C.H."/>
        </authorList>
    </citation>
    <scope>NUCLEOTIDE SEQUENCE</scope>
    <source>
        <strain evidence="1">CHS0354</strain>
        <tissue evidence="1">Mantle</tissue>
    </source>
</reference>
<dbReference type="Proteomes" id="UP001195483">
    <property type="component" value="Unassembled WGS sequence"/>
</dbReference>